<dbReference type="Gene3D" id="3.40.190.10">
    <property type="entry name" value="Periplasmic binding protein-like II"/>
    <property type="match status" value="2"/>
</dbReference>
<evidence type="ECO:0000313" key="3">
    <source>
        <dbReference type="Proteomes" id="UP000707245"/>
    </source>
</evidence>
<name>A0ABR9FR77_9GAMM</name>
<dbReference type="EMBL" id="RRZA01000071">
    <property type="protein sequence ID" value="MBE0459283.1"/>
    <property type="molecule type" value="Genomic_DNA"/>
</dbReference>
<keyword evidence="3" id="KW-1185">Reference proteome</keyword>
<proteinExistence type="predicted"/>
<dbReference type="PANTHER" id="PTHR38834">
    <property type="entry name" value="PERIPLASMIC SUBSTRATE BINDING PROTEIN FAMILY 3"/>
    <property type="match status" value="1"/>
</dbReference>
<feature type="signal peptide" evidence="1">
    <location>
        <begin position="1"/>
        <end position="18"/>
    </location>
</feature>
<dbReference type="SUPFAM" id="SSF53850">
    <property type="entry name" value="Periplasmic binding protein-like II"/>
    <property type="match status" value="1"/>
</dbReference>
<keyword evidence="1" id="KW-0732">Signal</keyword>
<dbReference type="PANTHER" id="PTHR38834:SF3">
    <property type="entry name" value="SOLUTE-BINDING PROTEIN FAMILY 3_N-TERMINAL DOMAIN-CONTAINING PROTEIN"/>
    <property type="match status" value="1"/>
</dbReference>
<feature type="chain" id="PRO_5045760495" evidence="1">
    <location>
        <begin position="19"/>
        <end position="239"/>
    </location>
</feature>
<dbReference type="RefSeq" id="WP_192542727.1">
    <property type="nucleotide sequence ID" value="NZ_JBQELX010000081.1"/>
</dbReference>
<comment type="caution">
    <text evidence="2">The sequence shown here is derived from an EMBL/GenBank/DDBJ whole genome shotgun (WGS) entry which is preliminary data.</text>
</comment>
<sequence>MRSLVYLLLLFFIPVSLAHPPVKVVTELSPPNQTRINDSVTGYSTDIVKLILNKANINAAIEIYPWARAYKMARTHPNTLIYSLARTVNREPLFHWIGPVAQFKLGFVKLTKRHDIVINNLSQAKQYNVAVQRNDLAYNVLTKYGFSVVLTSDIQKSYHLLLAKKVDLIIDDENYLSVMSEQLAIDTDKISFVYAIDELAVAGYLAANINMDSAMVNKLKSAFEEVKITAQYHALFSSK</sequence>
<gene>
    <name evidence="2" type="ORF">EI167_17935</name>
</gene>
<reference evidence="2 3" key="1">
    <citation type="submission" date="2020-07" db="EMBL/GenBank/DDBJ databases">
        <title>Halophilic bacteria isolated from french cheeses.</title>
        <authorList>
            <person name="Kothe C.I."/>
            <person name="Farah-Kraiem B."/>
            <person name="Renault P."/>
            <person name="Dridi B."/>
        </authorList>
    </citation>
    <scope>NUCLEOTIDE SEQUENCE [LARGE SCALE GENOMIC DNA]</scope>
    <source>
        <strain evidence="2 3">FME14</strain>
    </source>
</reference>
<protein>
    <submittedName>
        <fullName evidence="2">Transporter substrate-binding domain-containing protein</fullName>
    </submittedName>
</protein>
<evidence type="ECO:0000256" key="1">
    <source>
        <dbReference type="SAM" id="SignalP"/>
    </source>
</evidence>
<evidence type="ECO:0000313" key="2">
    <source>
        <dbReference type="EMBL" id="MBE0459283.1"/>
    </source>
</evidence>
<organism evidence="2 3">
    <name type="scientific">Pseudoalteromonas prydzensis</name>
    <dbReference type="NCBI Taxonomy" id="182141"/>
    <lineage>
        <taxon>Bacteria</taxon>
        <taxon>Pseudomonadati</taxon>
        <taxon>Pseudomonadota</taxon>
        <taxon>Gammaproteobacteria</taxon>
        <taxon>Alteromonadales</taxon>
        <taxon>Pseudoalteromonadaceae</taxon>
        <taxon>Pseudoalteromonas</taxon>
    </lineage>
</organism>
<dbReference type="Proteomes" id="UP000707245">
    <property type="component" value="Unassembled WGS sequence"/>
</dbReference>
<accession>A0ABR9FR77</accession>